<accession>A0ABN2KHC8</accession>
<evidence type="ECO:0000313" key="2">
    <source>
        <dbReference type="EMBL" id="GAA1755761.1"/>
    </source>
</evidence>
<dbReference type="EMBL" id="BAAANH010000002">
    <property type="protein sequence ID" value="GAA1755761.1"/>
    <property type="molecule type" value="Genomic_DNA"/>
</dbReference>
<organism evidence="2 3">
    <name type="scientific">Agromyces humatus</name>
    <dbReference type="NCBI Taxonomy" id="279573"/>
    <lineage>
        <taxon>Bacteria</taxon>
        <taxon>Bacillati</taxon>
        <taxon>Actinomycetota</taxon>
        <taxon>Actinomycetes</taxon>
        <taxon>Micrococcales</taxon>
        <taxon>Microbacteriaceae</taxon>
        <taxon>Agromyces</taxon>
    </lineage>
</organism>
<protein>
    <submittedName>
        <fullName evidence="2">Uncharacterized protein</fullName>
    </submittedName>
</protein>
<feature type="transmembrane region" description="Helical" evidence="1">
    <location>
        <begin position="20"/>
        <end position="41"/>
    </location>
</feature>
<keyword evidence="1" id="KW-0812">Transmembrane</keyword>
<dbReference type="Proteomes" id="UP001500506">
    <property type="component" value="Unassembled WGS sequence"/>
</dbReference>
<reference evidence="2 3" key="1">
    <citation type="journal article" date="2019" name="Int. J. Syst. Evol. Microbiol.">
        <title>The Global Catalogue of Microorganisms (GCM) 10K type strain sequencing project: providing services to taxonomists for standard genome sequencing and annotation.</title>
        <authorList>
            <consortium name="The Broad Institute Genomics Platform"/>
            <consortium name="The Broad Institute Genome Sequencing Center for Infectious Disease"/>
            <person name="Wu L."/>
            <person name="Ma J."/>
        </authorList>
    </citation>
    <scope>NUCLEOTIDE SEQUENCE [LARGE SCALE GENOMIC DNA]</scope>
    <source>
        <strain evidence="2 3">JCM 14319</strain>
    </source>
</reference>
<evidence type="ECO:0000256" key="1">
    <source>
        <dbReference type="SAM" id="Phobius"/>
    </source>
</evidence>
<keyword evidence="1" id="KW-1133">Transmembrane helix</keyword>
<comment type="caution">
    <text evidence="2">The sequence shown here is derived from an EMBL/GenBank/DDBJ whole genome shotgun (WGS) entry which is preliminary data.</text>
</comment>
<keyword evidence="1" id="KW-0472">Membrane</keyword>
<feature type="transmembrane region" description="Helical" evidence="1">
    <location>
        <begin position="47"/>
        <end position="70"/>
    </location>
</feature>
<name>A0ABN2KHC8_9MICO</name>
<feature type="transmembrane region" description="Helical" evidence="1">
    <location>
        <begin position="82"/>
        <end position="103"/>
    </location>
</feature>
<sequence length="138" mass="14623">MDAPQDAVSYRAETRATGGLVAWTLAWTATLALARFGPGFWGDLHPVVTWAAVVANLVVGVGWIVAFTRFLRALDDLQRKIVQDALAIALGAGWVVGFGYVVADAAGLVPVEVEVAALPALMGVVFLAAFVIGKIRYR</sequence>
<keyword evidence="3" id="KW-1185">Reference proteome</keyword>
<gene>
    <name evidence="2" type="ORF">GCM10009747_12460</name>
</gene>
<evidence type="ECO:0000313" key="3">
    <source>
        <dbReference type="Proteomes" id="UP001500506"/>
    </source>
</evidence>
<proteinExistence type="predicted"/>
<feature type="transmembrane region" description="Helical" evidence="1">
    <location>
        <begin position="115"/>
        <end position="133"/>
    </location>
</feature>